<dbReference type="GeneID" id="93338184"/>
<dbReference type="STRING" id="745368.SAMN02745178_01727"/>
<dbReference type="AlphaFoldDB" id="A0A1T4XCE9"/>
<reference evidence="2 3" key="1">
    <citation type="submission" date="2017-02" db="EMBL/GenBank/DDBJ databases">
        <authorList>
            <person name="Peterson S.W."/>
        </authorList>
    </citation>
    <scope>NUCLEOTIDE SEQUENCE [LARGE SCALE GENOMIC DNA]</scope>
    <source>
        <strain evidence="2 3">ATCC 27749</strain>
    </source>
</reference>
<dbReference type="PANTHER" id="PTHR30154">
    <property type="entry name" value="LEUCINE-RESPONSIVE REGULATORY PROTEIN"/>
    <property type="match status" value="1"/>
</dbReference>
<feature type="domain" description="Transcription regulator AsnC/Lrp ligand binding" evidence="1">
    <location>
        <begin position="64"/>
        <end position="137"/>
    </location>
</feature>
<dbReference type="GO" id="GO:0005829">
    <property type="term" value="C:cytosol"/>
    <property type="evidence" value="ECO:0007669"/>
    <property type="project" value="TreeGrafter"/>
</dbReference>
<gene>
    <name evidence="2" type="ORF">SAMN02745178_01727</name>
</gene>
<organism evidence="2 3">
    <name type="scientific">Gemmiger formicilis</name>
    <dbReference type="NCBI Taxonomy" id="745368"/>
    <lineage>
        <taxon>Bacteria</taxon>
        <taxon>Bacillati</taxon>
        <taxon>Bacillota</taxon>
        <taxon>Clostridia</taxon>
        <taxon>Eubacteriales</taxon>
        <taxon>Gemmiger</taxon>
    </lineage>
</organism>
<dbReference type="OrthoDB" id="66249at2"/>
<dbReference type="SUPFAM" id="SSF54909">
    <property type="entry name" value="Dimeric alpha+beta barrel"/>
    <property type="match status" value="1"/>
</dbReference>
<dbReference type="Proteomes" id="UP000190286">
    <property type="component" value="Unassembled WGS sequence"/>
</dbReference>
<dbReference type="PANTHER" id="PTHR30154:SF34">
    <property type="entry name" value="TRANSCRIPTIONAL REGULATOR AZLB"/>
    <property type="match status" value="1"/>
</dbReference>
<dbReference type="EMBL" id="FUYF01000008">
    <property type="protein sequence ID" value="SKA87352.1"/>
    <property type="molecule type" value="Genomic_DNA"/>
</dbReference>
<keyword evidence="3" id="KW-1185">Reference proteome</keyword>
<accession>A0A1T4XCE9</accession>
<protein>
    <submittedName>
        <fullName evidence="2">DNA-binding transcriptional regulator, Lrp family</fullName>
    </submittedName>
</protein>
<dbReference type="InterPro" id="IPR019888">
    <property type="entry name" value="Tscrpt_reg_AsnC-like"/>
</dbReference>
<dbReference type="RefSeq" id="WP_078784642.1">
    <property type="nucleotide sequence ID" value="NZ_CAJKTF010000002.1"/>
</dbReference>
<dbReference type="InterPro" id="IPR036390">
    <property type="entry name" value="WH_DNA-bd_sf"/>
</dbReference>
<sequence>MEELLRILEKNARMPIEDIAAMLDKTPEEIAAMMDEAAAKGYIRGYETLVDWEQAGVNLVEAVIELRVTPHKARGFDDIGMTIAQFDEVDTVLLMSGSYDLQVIIKGRSFQEIAIFVAKRLSPLDDVLSTATSFVLRPYKRGGRLYLAEEPDERECTVL</sequence>
<dbReference type="InterPro" id="IPR019887">
    <property type="entry name" value="Tscrpt_reg_AsnC/Lrp_C"/>
</dbReference>
<keyword evidence="2" id="KW-0238">DNA-binding</keyword>
<dbReference type="SMART" id="SM00344">
    <property type="entry name" value="HTH_ASNC"/>
    <property type="match status" value="1"/>
</dbReference>
<evidence type="ECO:0000313" key="2">
    <source>
        <dbReference type="EMBL" id="SKA87352.1"/>
    </source>
</evidence>
<proteinExistence type="predicted"/>
<dbReference type="InterPro" id="IPR036388">
    <property type="entry name" value="WH-like_DNA-bd_sf"/>
</dbReference>
<name>A0A1T4XCE9_9FIRM</name>
<evidence type="ECO:0000259" key="1">
    <source>
        <dbReference type="Pfam" id="PF01037"/>
    </source>
</evidence>
<dbReference type="InterPro" id="IPR011008">
    <property type="entry name" value="Dimeric_a/b-barrel"/>
</dbReference>
<dbReference type="GO" id="GO:0043200">
    <property type="term" value="P:response to amino acid"/>
    <property type="evidence" value="ECO:0007669"/>
    <property type="project" value="TreeGrafter"/>
</dbReference>
<dbReference type="Gene3D" id="3.30.70.920">
    <property type="match status" value="1"/>
</dbReference>
<dbReference type="SUPFAM" id="SSF46785">
    <property type="entry name" value="Winged helix' DNA-binding domain"/>
    <property type="match status" value="1"/>
</dbReference>
<evidence type="ECO:0000313" key="3">
    <source>
        <dbReference type="Proteomes" id="UP000190286"/>
    </source>
</evidence>
<dbReference type="GO" id="GO:0043565">
    <property type="term" value="F:sequence-specific DNA binding"/>
    <property type="evidence" value="ECO:0007669"/>
    <property type="project" value="TreeGrafter"/>
</dbReference>
<dbReference type="Gene3D" id="1.10.10.10">
    <property type="entry name" value="Winged helix-like DNA-binding domain superfamily/Winged helix DNA-binding domain"/>
    <property type="match status" value="1"/>
</dbReference>
<dbReference type="Pfam" id="PF01037">
    <property type="entry name" value="AsnC_trans_reg"/>
    <property type="match status" value="1"/>
</dbReference>